<dbReference type="AlphaFoldDB" id="A0A139XAE7"/>
<comment type="caution">
    <text evidence="2">The sequence shown here is derived from an EMBL/GenBank/DDBJ whole genome shotgun (WGS) entry which is preliminary data.</text>
</comment>
<evidence type="ECO:0000259" key="1">
    <source>
        <dbReference type="Pfam" id="PF01850"/>
    </source>
</evidence>
<dbReference type="STRING" id="128403.WA1_16665"/>
<dbReference type="InterPro" id="IPR029060">
    <property type="entry name" value="PIN-like_dom_sf"/>
</dbReference>
<name>A0A139XAE7_9CYAN</name>
<evidence type="ECO:0000313" key="3">
    <source>
        <dbReference type="Proteomes" id="UP000076925"/>
    </source>
</evidence>
<keyword evidence="3" id="KW-1185">Reference proteome</keyword>
<organism evidence="2 3">
    <name type="scientific">Scytonema hofmannii PCC 7110</name>
    <dbReference type="NCBI Taxonomy" id="128403"/>
    <lineage>
        <taxon>Bacteria</taxon>
        <taxon>Bacillati</taxon>
        <taxon>Cyanobacteriota</taxon>
        <taxon>Cyanophyceae</taxon>
        <taxon>Nostocales</taxon>
        <taxon>Scytonemataceae</taxon>
        <taxon>Scytonema</taxon>
    </lineage>
</organism>
<dbReference type="Pfam" id="PF01850">
    <property type="entry name" value="PIN"/>
    <property type="match status" value="1"/>
</dbReference>
<proteinExistence type="predicted"/>
<dbReference type="OrthoDB" id="574223at2"/>
<sequence length="145" mass="16511">MSRFILDTDHVSLWFRGHSSICARAAQSSSNIAVTIVTVQELFNGWVVNINNPSSAKNLVELYTRFWATVEFLQSVKILNFDAAADTQYWQLLKEYPPLRKNRIQKDVRIAAIALSVNGVLVTRNQRDFSQVPGLLLEDWTQNTV</sequence>
<dbReference type="InterPro" id="IPR002716">
    <property type="entry name" value="PIN_dom"/>
</dbReference>
<protein>
    <submittedName>
        <fullName evidence="2">Nuclease</fullName>
    </submittedName>
</protein>
<gene>
    <name evidence="2" type="ORF">WA1_16665</name>
</gene>
<dbReference type="Gene3D" id="3.40.50.1010">
    <property type="entry name" value="5'-nuclease"/>
    <property type="match status" value="1"/>
</dbReference>
<evidence type="ECO:0000313" key="2">
    <source>
        <dbReference type="EMBL" id="KYC41674.1"/>
    </source>
</evidence>
<accession>A0A139XAE7</accession>
<dbReference type="EMBL" id="ANNX02000020">
    <property type="protein sequence ID" value="KYC41674.1"/>
    <property type="molecule type" value="Genomic_DNA"/>
</dbReference>
<reference evidence="2 3" key="1">
    <citation type="journal article" date="2013" name="Genome Biol. Evol.">
        <title>Genomes of Stigonematalean cyanobacteria (subsection V) and the evolution of oxygenic photosynthesis from prokaryotes to plastids.</title>
        <authorList>
            <person name="Dagan T."/>
            <person name="Roettger M."/>
            <person name="Stucken K."/>
            <person name="Landan G."/>
            <person name="Koch R."/>
            <person name="Major P."/>
            <person name="Gould S.B."/>
            <person name="Goremykin V.V."/>
            <person name="Rippka R."/>
            <person name="Tandeau de Marsac N."/>
            <person name="Gugger M."/>
            <person name="Lockhart P.J."/>
            <person name="Allen J.F."/>
            <person name="Brune I."/>
            <person name="Maus I."/>
            <person name="Puhler A."/>
            <person name="Martin W.F."/>
        </authorList>
    </citation>
    <scope>NUCLEOTIDE SEQUENCE [LARGE SCALE GENOMIC DNA]</scope>
    <source>
        <strain evidence="2 3">PCC 7110</strain>
    </source>
</reference>
<dbReference type="RefSeq" id="WP_017746580.1">
    <property type="nucleotide sequence ID" value="NZ_KQ976354.1"/>
</dbReference>
<dbReference type="Proteomes" id="UP000076925">
    <property type="component" value="Unassembled WGS sequence"/>
</dbReference>
<feature type="domain" description="PIN" evidence="1">
    <location>
        <begin position="5"/>
        <end position="134"/>
    </location>
</feature>
<dbReference type="SUPFAM" id="SSF88723">
    <property type="entry name" value="PIN domain-like"/>
    <property type="match status" value="1"/>
</dbReference>
<dbReference type="CDD" id="cd09881">
    <property type="entry name" value="PIN_VapC4-5_FitB-like"/>
    <property type="match status" value="1"/>
</dbReference>